<dbReference type="PANTHER" id="PTHR43767">
    <property type="entry name" value="LONG-CHAIN-FATTY-ACID--COA LIGASE"/>
    <property type="match status" value="1"/>
</dbReference>
<dbReference type="NCBIfam" id="NF005877">
    <property type="entry name" value="PRK07824.1"/>
    <property type="match status" value="1"/>
</dbReference>
<dbReference type="Pfam" id="PF13193">
    <property type="entry name" value="AMP-binding_C"/>
    <property type="match status" value="1"/>
</dbReference>
<proteinExistence type="predicted"/>
<feature type="domain" description="AMP-dependent synthetase/ligase" evidence="2">
    <location>
        <begin position="43"/>
        <end position="217"/>
    </location>
</feature>
<dbReference type="InterPro" id="IPR042099">
    <property type="entry name" value="ANL_N_sf"/>
</dbReference>
<evidence type="ECO:0000259" key="3">
    <source>
        <dbReference type="Pfam" id="PF13193"/>
    </source>
</evidence>
<dbReference type="Proteomes" id="UP001501475">
    <property type="component" value="Unassembled WGS sequence"/>
</dbReference>
<evidence type="ECO:0000256" key="1">
    <source>
        <dbReference type="SAM" id="MobiDB-lite"/>
    </source>
</evidence>
<evidence type="ECO:0000313" key="4">
    <source>
        <dbReference type="EMBL" id="GAA1762990.1"/>
    </source>
</evidence>
<sequence length="386" mass="39324">MLTPLTPVDAADPLALLPHLAAALDGGSPLLPYAGAPPALPASRPESLPADLALVVATSGSTGPPKHALLTAAALRASASATQSVLGGPGQWLLAVPAHHIAGLQVLVRSLLAGTTPVVLERAAGFRPSRFAAATARLEHDQAYVSLVPTQVGRLLDEPSGTAALRRYAAVLVGGAALPQGLRARADAAGVRLVATYGMTETAGGCVYDGAPLPGTTIELDHDGRIGLGGPTLAAGYLDDPQATAAAFSRPGERGAQFRTGDLGIFGADGRLQVLGRRDDVINSGGEKVNPRLVEDAALAACPEFAQVVVVGLPDPEWGEVVALTAVPAGDVTLTLAEVRERLRGVVPAYGLPRRLASVGAIPERGPGKPDRRAVAGAFRRDEVGQ</sequence>
<gene>
    <name evidence="4" type="primary">menE</name>
    <name evidence="4" type="ORF">GCM10009810_22860</name>
</gene>
<dbReference type="RefSeq" id="WP_344066272.1">
    <property type="nucleotide sequence ID" value="NZ_BAAAPN010000051.1"/>
</dbReference>
<dbReference type="InterPro" id="IPR020845">
    <property type="entry name" value="AMP-binding_CS"/>
</dbReference>
<evidence type="ECO:0000259" key="2">
    <source>
        <dbReference type="Pfam" id="PF00501"/>
    </source>
</evidence>
<dbReference type="SUPFAM" id="SSF56801">
    <property type="entry name" value="Acetyl-CoA synthetase-like"/>
    <property type="match status" value="1"/>
</dbReference>
<dbReference type="GO" id="GO:0016874">
    <property type="term" value="F:ligase activity"/>
    <property type="evidence" value="ECO:0007669"/>
    <property type="project" value="UniProtKB-KW"/>
</dbReference>
<keyword evidence="4" id="KW-0436">Ligase</keyword>
<dbReference type="EMBL" id="BAAAPN010000051">
    <property type="protein sequence ID" value="GAA1762990.1"/>
    <property type="molecule type" value="Genomic_DNA"/>
</dbReference>
<name>A0ABP4WU51_9MICO</name>
<organism evidence="4 5">
    <name type="scientific">Nostocoides vanveenii</name>
    <dbReference type="NCBI Taxonomy" id="330835"/>
    <lineage>
        <taxon>Bacteria</taxon>
        <taxon>Bacillati</taxon>
        <taxon>Actinomycetota</taxon>
        <taxon>Actinomycetes</taxon>
        <taxon>Micrococcales</taxon>
        <taxon>Intrasporangiaceae</taxon>
        <taxon>Nostocoides</taxon>
    </lineage>
</organism>
<dbReference type="InterPro" id="IPR050237">
    <property type="entry name" value="ATP-dep_AMP-bd_enzyme"/>
</dbReference>
<dbReference type="PANTHER" id="PTHR43767:SF1">
    <property type="entry name" value="NONRIBOSOMAL PEPTIDE SYNTHASE PES1 (EUROFUNG)-RELATED"/>
    <property type="match status" value="1"/>
</dbReference>
<dbReference type="Pfam" id="PF00501">
    <property type="entry name" value="AMP-binding"/>
    <property type="match status" value="1"/>
</dbReference>
<reference evidence="5" key="1">
    <citation type="journal article" date="2019" name="Int. J. Syst. Evol. Microbiol.">
        <title>The Global Catalogue of Microorganisms (GCM) 10K type strain sequencing project: providing services to taxonomists for standard genome sequencing and annotation.</title>
        <authorList>
            <consortium name="The Broad Institute Genomics Platform"/>
            <consortium name="The Broad Institute Genome Sequencing Center for Infectious Disease"/>
            <person name="Wu L."/>
            <person name="Ma J."/>
        </authorList>
    </citation>
    <scope>NUCLEOTIDE SEQUENCE [LARGE SCALE GENOMIC DNA]</scope>
    <source>
        <strain evidence="5">JCM 15591</strain>
    </source>
</reference>
<feature type="region of interest" description="Disordered" evidence="1">
    <location>
        <begin position="361"/>
        <end position="386"/>
    </location>
</feature>
<dbReference type="InterPro" id="IPR045851">
    <property type="entry name" value="AMP-bd_C_sf"/>
</dbReference>
<comment type="caution">
    <text evidence="4">The sequence shown here is derived from an EMBL/GenBank/DDBJ whole genome shotgun (WGS) entry which is preliminary data.</text>
</comment>
<feature type="compositionally biased region" description="Basic and acidic residues" evidence="1">
    <location>
        <begin position="366"/>
        <end position="386"/>
    </location>
</feature>
<dbReference type="Gene3D" id="3.30.300.30">
    <property type="match status" value="1"/>
</dbReference>
<dbReference type="InterPro" id="IPR000873">
    <property type="entry name" value="AMP-dep_synth/lig_dom"/>
</dbReference>
<feature type="domain" description="AMP-binding enzyme C-terminal" evidence="3">
    <location>
        <begin position="297"/>
        <end position="369"/>
    </location>
</feature>
<dbReference type="Gene3D" id="3.40.50.12780">
    <property type="entry name" value="N-terminal domain of ligase-like"/>
    <property type="match status" value="1"/>
</dbReference>
<keyword evidence="5" id="KW-1185">Reference proteome</keyword>
<dbReference type="InterPro" id="IPR025110">
    <property type="entry name" value="AMP-bd_C"/>
</dbReference>
<protein>
    <submittedName>
        <fullName evidence="4">O-succinylbenzoate--CoA ligase</fullName>
    </submittedName>
</protein>
<accession>A0ABP4WU51</accession>
<evidence type="ECO:0000313" key="5">
    <source>
        <dbReference type="Proteomes" id="UP001501475"/>
    </source>
</evidence>
<dbReference type="PROSITE" id="PS00455">
    <property type="entry name" value="AMP_BINDING"/>
    <property type="match status" value="1"/>
</dbReference>